<sequence>MLPSILRTIVPMVVALILGQAARIGLGLDEGAVTTIVTAVIGFAYYGVIRLLEESFPSIGKWLLALGFTSKKPVYVPHR</sequence>
<organism evidence="2 3">
    <name type="scientific">Actinomadura montaniterrae</name>
    <dbReference type="NCBI Taxonomy" id="1803903"/>
    <lineage>
        <taxon>Bacteria</taxon>
        <taxon>Bacillati</taxon>
        <taxon>Actinomycetota</taxon>
        <taxon>Actinomycetes</taxon>
        <taxon>Streptosporangiales</taxon>
        <taxon>Thermomonosporaceae</taxon>
        <taxon>Actinomadura</taxon>
    </lineage>
</organism>
<dbReference type="OrthoDB" id="3482422at2"/>
<accession>A0A6L3W2N5</accession>
<dbReference type="Proteomes" id="UP000483004">
    <property type="component" value="Unassembled WGS sequence"/>
</dbReference>
<keyword evidence="3" id="KW-1185">Reference proteome</keyword>
<evidence type="ECO:0000313" key="2">
    <source>
        <dbReference type="EMBL" id="KAB2384767.1"/>
    </source>
</evidence>
<dbReference type="AlphaFoldDB" id="A0A6L3W2N5"/>
<protein>
    <submittedName>
        <fullName evidence="2">Uncharacterized protein</fullName>
    </submittedName>
</protein>
<proteinExistence type="predicted"/>
<dbReference type="EMBL" id="WBMR01000019">
    <property type="protein sequence ID" value="KAB2384767.1"/>
    <property type="molecule type" value="Genomic_DNA"/>
</dbReference>
<name>A0A6L3W2N5_9ACTN</name>
<keyword evidence="1" id="KW-0472">Membrane</keyword>
<keyword evidence="1" id="KW-0812">Transmembrane</keyword>
<reference evidence="2 3" key="1">
    <citation type="submission" date="2019-09" db="EMBL/GenBank/DDBJ databases">
        <title>Actinomadura physcomitrii sp. nov., a novel actinomycete isolated from moss [Physcomitrium sphaericum (Ludw) Fuernr].</title>
        <authorList>
            <person name="Liu C."/>
            <person name="Zhuang X."/>
        </authorList>
    </citation>
    <scope>NUCLEOTIDE SEQUENCE [LARGE SCALE GENOMIC DNA]</scope>
    <source>
        <strain evidence="2 3">CYP1-1B</strain>
    </source>
</reference>
<dbReference type="RefSeq" id="WP_151539722.1">
    <property type="nucleotide sequence ID" value="NZ_WBMR01000019.1"/>
</dbReference>
<comment type="caution">
    <text evidence="2">The sequence shown here is derived from an EMBL/GenBank/DDBJ whole genome shotgun (WGS) entry which is preliminary data.</text>
</comment>
<keyword evidence="1" id="KW-1133">Transmembrane helix</keyword>
<evidence type="ECO:0000256" key="1">
    <source>
        <dbReference type="SAM" id="Phobius"/>
    </source>
</evidence>
<evidence type="ECO:0000313" key="3">
    <source>
        <dbReference type="Proteomes" id="UP000483004"/>
    </source>
</evidence>
<feature type="transmembrane region" description="Helical" evidence="1">
    <location>
        <begin position="31"/>
        <end position="52"/>
    </location>
</feature>
<gene>
    <name evidence="2" type="ORF">F9B16_09985</name>
</gene>